<evidence type="ECO:0000256" key="2">
    <source>
        <dbReference type="ARBA" id="ARBA00022692"/>
    </source>
</evidence>
<feature type="transmembrane region" description="Helical" evidence="5">
    <location>
        <begin position="342"/>
        <end position="362"/>
    </location>
</feature>
<comment type="caution">
    <text evidence="6">The sequence shown here is derived from an EMBL/GenBank/DDBJ whole genome shotgun (WGS) entry which is preliminary data.</text>
</comment>
<accession>A0AAN6UIH5</accession>
<reference evidence="6" key="2">
    <citation type="submission" date="2023-05" db="EMBL/GenBank/DDBJ databases">
        <authorList>
            <consortium name="Lawrence Berkeley National Laboratory"/>
            <person name="Steindorff A."/>
            <person name="Hensen N."/>
            <person name="Bonometti L."/>
            <person name="Westerberg I."/>
            <person name="Brannstrom I.O."/>
            <person name="Guillou S."/>
            <person name="Cros-Aarteil S."/>
            <person name="Calhoun S."/>
            <person name="Haridas S."/>
            <person name="Kuo A."/>
            <person name="Mondo S."/>
            <person name="Pangilinan J."/>
            <person name="Riley R."/>
            <person name="Labutti K."/>
            <person name="Andreopoulos B."/>
            <person name="Lipzen A."/>
            <person name="Chen C."/>
            <person name="Yanf M."/>
            <person name="Daum C."/>
            <person name="Ng V."/>
            <person name="Clum A."/>
            <person name="Ohm R."/>
            <person name="Martin F."/>
            <person name="Silar P."/>
            <person name="Natvig D."/>
            <person name="Lalanne C."/>
            <person name="Gautier V."/>
            <person name="Ament-Velasquez S.L."/>
            <person name="Kruys A."/>
            <person name="Hutchinson M.I."/>
            <person name="Powell A.J."/>
            <person name="Barry K."/>
            <person name="Miller A.N."/>
            <person name="Grigoriev I.V."/>
            <person name="Debuchy R."/>
            <person name="Gladieux P."/>
            <person name="Thoren M.H."/>
            <person name="Johannesson H."/>
        </authorList>
    </citation>
    <scope>NUCLEOTIDE SEQUENCE</scope>
    <source>
        <strain evidence="6">CBS 123565</strain>
    </source>
</reference>
<feature type="transmembrane region" description="Helical" evidence="5">
    <location>
        <begin position="282"/>
        <end position="302"/>
    </location>
</feature>
<reference evidence="6" key="1">
    <citation type="journal article" date="2023" name="Mol. Phylogenet. Evol.">
        <title>Genome-scale phylogeny and comparative genomics of the fungal order Sordariales.</title>
        <authorList>
            <person name="Hensen N."/>
            <person name="Bonometti L."/>
            <person name="Westerberg I."/>
            <person name="Brannstrom I.O."/>
            <person name="Guillou S."/>
            <person name="Cros-Aarteil S."/>
            <person name="Calhoun S."/>
            <person name="Haridas S."/>
            <person name="Kuo A."/>
            <person name="Mondo S."/>
            <person name="Pangilinan J."/>
            <person name="Riley R."/>
            <person name="LaButti K."/>
            <person name="Andreopoulos B."/>
            <person name="Lipzen A."/>
            <person name="Chen C."/>
            <person name="Yan M."/>
            <person name="Daum C."/>
            <person name="Ng V."/>
            <person name="Clum A."/>
            <person name="Steindorff A."/>
            <person name="Ohm R.A."/>
            <person name="Martin F."/>
            <person name="Silar P."/>
            <person name="Natvig D.O."/>
            <person name="Lalanne C."/>
            <person name="Gautier V."/>
            <person name="Ament-Velasquez S.L."/>
            <person name="Kruys A."/>
            <person name="Hutchinson M.I."/>
            <person name="Powell A.J."/>
            <person name="Barry K."/>
            <person name="Miller A.N."/>
            <person name="Grigoriev I.V."/>
            <person name="Debuchy R."/>
            <person name="Gladieux P."/>
            <person name="Hiltunen Thoren M."/>
            <person name="Johannesson H."/>
        </authorList>
    </citation>
    <scope>NUCLEOTIDE SEQUENCE</scope>
    <source>
        <strain evidence="6">CBS 123565</strain>
    </source>
</reference>
<dbReference type="GO" id="GO:0005385">
    <property type="term" value="F:zinc ion transmembrane transporter activity"/>
    <property type="evidence" value="ECO:0007669"/>
    <property type="project" value="TreeGrafter"/>
</dbReference>
<sequence>MADNSAAPVSDMDRMGGKPVCGSGEDAGRYDLPLHVVALFLVLAASILGAGFPVVAKKVKWVKVPAKTFFICKHFGTGVLIATAFVHLLPTAFGNLMDPCLPDLFTDQYPAMPGVIMMGSMFCLFVVEMYINGKMGGEAHSHAAPSGVIEVNGGTPFSRPPRHTAAHELETEDIEHEKKIAQQAYLEKVRVYQRENPSADDKEMDAPSEMPAWFVVFYEQYVRQRLEMISMIRASRQPEQSDVSAKRQTVVSIAPAIESPYIDVETGEPVDPQTYRKMSMNIALLEGGILFHSVFVGMTVSITTQGFVVLLVAILFHQMFEGLGLGARIAAVPYKRGSIRPWLLVAAFGMTAPIGQAIGLAVRGSYDPNSAFGLIIVGVFNAISSGLLLYASLVDLLAEDFLSAEAHRTLTKKDRILAFGCVILGAIGMSIVGAFA</sequence>
<dbReference type="Pfam" id="PF02535">
    <property type="entry name" value="Zip"/>
    <property type="match status" value="1"/>
</dbReference>
<dbReference type="EMBL" id="MU853411">
    <property type="protein sequence ID" value="KAK4133607.1"/>
    <property type="molecule type" value="Genomic_DNA"/>
</dbReference>
<feature type="transmembrane region" description="Helical" evidence="5">
    <location>
        <begin position="68"/>
        <end position="89"/>
    </location>
</feature>
<evidence type="ECO:0000313" key="7">
    <source>
        <dbReference type="Proteomes" id="UP001304895"/>
    </source>
</evidence>
<evidence type="ECO:0000256" key="4">
    <source>
        <dbReference type="ARBA" id="ARBA00023136"/>
    </source>
</evidence>
<dbReference type="GO" id="GO:0005886">
    <property type="term" value="C:plasma membrane"/>
    <property type="evidence" value="ECO:0007669"/>
    <property type="project" value="TreeGrafter"/>
</dbReference>
<feature type="transmembrane region" description="Helical" evidence="5">
    <location>
        <begin position="416"/>
        <end position="435"/>
    </location>
</feature>
<dbReference type="PANTHER" id="PTHR11040">
    <property type="entry name" value="ZINC/IRON TRANSPORTER"/>
    <property type="match status" value="1"/>
</dbReference>
<feature type="transmembrane region" description="Helical" evidence="5">
    <location>
        <begin position="32"/>
        <end position="56"/>
    </location>
</feature>
<proteinExistence type="predicted"/>
<dbReference type="Proteomes" id="UP001304895">
    <property type="component" value="Unassembled WGS sequence"/>
</dbReference>
<keyword evidence="2 5" id="KW-0812">Transmembrane</keyword>
<evidence type="ECO:0000256" key="3">
    <source>
        <dbReference type="ARBA" id="ARBA00022989"/>
    </source>
</evidence>
<keyword evidence="4 5" id="KW-0472">Membrane</keyword>
<evidence type="ECO:0000313" key="6">
    <source>
        <dbReference type="EMBL" id="KAK4133607.1"/>
    </source>
</evidence>
<dbReference type="PANTHER" id="PTHR11040:SF24">
    <property type="entry name" value="FE(2+) TRANSPORTER 3"/>
    <property type="match status" value="1"/>
</dbReference>
<keyword evidence="3 5" id="KW-1133">Transmembrane helix</keyword>
<keyword evidence="7" id="KW-1185">Reference proteome</keyword>
<organism evidence="6 7">
    <name type="scientific">Trichocladium antarcticum</name>
    <dbReference type="NCBI Taxonomy" id="1450529"/>
    <lineage>
        <taxon>Eukaryota</taxon>
        <taxon>Fungi</taxon>
        <taxon>Dikarya</taxon>
        <taxon>Ascomycota</taxon>
        <taxon>Pezizomycotina</taxon>
        <taxon>Sordariomycetes</taxon>
        <taxon>Sordariomycetidae</taxon>
        <taxon>Sordariales</taxon>
        <taxon>Chaetomiaceae</taxon>
        <taxon>Trichocladium</taxon>
    </lineage>
</organism>
<dbReference type="AlphaFoldDB" id="A0AAN6UIH5"/>
<evidence type="ECO:0000256" key="1">
    <source>
        <dbReference type="ARBA" id="ARBA00004141"/>
    </source>
</evidence>
<feature type="transmembrane region" description="Helical" evidence="5">
    <location>
        <begin position="308"/>
        <end position="330"/>
    </location>
</feature>
<protein>
    <submittedName>
        <fullName evidence="6">Zinc/iron permease</fullName>
    </submittedName>
</protein>
<evidence type="ECO:0000256" key="5">
    <source>
        <dbReference type="SAM" id="Phobius"/>
    </source>
</evidence>
<gene>
    <name evidence="6" type="ORF">BT67DRAFT_37960</name>
</gene>
<feature type="transmembrane region" description="Helical" evidence="5">
    <location>
        <begin position="109"/>
        <end position="131"/>
    </location>
</feature>
<comment type="subcellular location">
    <subcellularLocation>
        <location evidence="1">Membrane</location>
        <topology evidence="1">Multi-pass membrane protein</topology>
    </subcellularLocation>
</comment>
<dbReference type="InterPro" id="IPR003689">
    <property type="entry name" value="ZIP"/>
</dbReference>
<feature type="transmembrane region" description="Helical" evidence="5">
    <location>
        <begin position="374"/>
        <end position="396"/>
    </location>
</feature>
<name>A0AAN6UIH5_9PEZI</name>